<comment type="caution">
    <text evidence="2">The sequence shown here is derived from an EMBL/GenBank/DDBJ whole genome shotgun (WGS) entry which is preliminary data.</text>
</comment>
<dbReference type="AlphaFoldDB" id="A0A9P4M1S1"/>
<gene>
    <name evidence="2" type="ORF">K490DRAFT_35539</name>
</gene>
<accession>A0A9P4M1S1</accession>
<keyword evidence="3" id="KW-1185">Reference proteome</keyword>
<sequence>MRFSQSLLIALPAVALAQEQAPLADKVKGWFNKATSYVSSVAPAAPSPVDAGAAKVAELVVEPLTLENWHSVLAPTAAASADGPEEWMIYVTGGNATCYGLCGNTTEAWNRSTPLLSASPNPPHLAVLDCETEPILCNSWAASAPSVVHMLIPAPLADQSKPATTVRFIPLNRTSTTAGDITAIHTEEKYKKVEPYEGIFHPFDGQLAQYGVAIPVAYVFWGFSKMPSWLPMIAISFLSRTVM</sequence>
<name>A0A9P4M1S1_9PEZI</name>
<evidence type="ECO:0000313" key="3">
    <source>
        <dbReference type="Proteomes" id="UP000799776"/>
    </source>
</evidence>
<proteinExistence type="predicted"/>
<evidence type="ECO:0000313" key="2">
    <source>
        <dbReference type="EMBL" id="KAF2090204.1"/>
    </source>
</evidence>
<feature type="chain" id="PRO_5040429540" evidence="1">
    <location>
        <begin position="18"/>
        <end position="243"/>
    </location>
</feature>
<dbReference type="Proteomes" id="UP000799776">
    <property type="component" value="Unassembled WGS sequence"/>
</dbReference>
<protein>
    <submittedName>
        <fullName evidence="2">Uncharacterized protein</fullName>
    </submittedName>
</protein>
<dbReference type="EMBL" id="ML978713">
    <property type="protein sequence ID" value="KAF2090204.1"/>
    <property type="molecule type" value="Genomic_DNA"/>
</dbReference>
<organism evidence="2 3">
    <name type="scientific">Saccharata proteae CBS 121410</name>
    <dbReference type="NCBI Taxonomy" id="1314787"/>
    <lineage>
        <taxon>Eukaryota</taxon>
        <taxon>Fungi</taxon>
        <taxon>Dikarya</taxon>
        <taxon>Ascomycota</taxon>
        <taxon>Pezizomycotina</taxon>
        <taxon>Dothideomycetes</taxon>
        <taxon>Dothideomycetes incertae sedis</taxon>
        <taxon>Botryosphaeriales</taxon>
        <taxon>Saccharataceae</taxon>
        <taxon>Saccharata</taxon>
    </lineage>
</organism>
<feature type="signal peptide" evidence="1">
    <location>
        <begin position="1"/>
        <end position="17"/>
    </location>
</feature>
<keyword evidence="1" id="KW-0732">Signal</keyword>
<evidence type="ECO:0000256" key="1">
    <source>
        <dbReference type="SAM" id="SignalP"/>
    </source>
</evidence>
<dbReference type="OrthoDB" id="1733656at2759"/>
<reference evidence="2" key="1">
    <citation type="journal article" date="2020" name="Stud. Mycol.">
        <title>101 Dothideomycetes genomes: a test case for predicting lifestyles and emergence of pathogens.</title>
        <authorList>
            <person name="Haridas S."/>
            <person name="Albert R."/>
            <person name="Binder M."/>
            <person name="Bloem J."/>
            <person name="Labutti K."/>
            <person name="Salamov A."/>
            <person name="Andreopoulos B."/>
            <person name="Baker S."/>
            <person name="Barry K."/>
            <person name="Bills G."/>
            <person name="Bluhm B."/>
            <person name="Cannon C."/>
            <person name="Castanera R."/>
            <person name="Culley D."/>
            <person name="Daum C."/>
            <person name="Ezra D."/>
            <person name="Gonzalez J."/>
            <person name="Henrissat B."/>
            <person name="Kuo A."/>
            <person name="Liang C."/>
            <person name="Lipzen A."/>
            <person name="Lutzoni F."/>
            <person name="Magnuson J."/>
            <person name="Mondo S."/>
            <person name="Nolan M."/>
            <person name="Ohm R."/>
            <person name="Pangilinan J."/>
            <person name="Park H.-J."/>
            <person name="Ramirez L."/>
            <person name="Alfaro M."/>
            <person name="Sun H."/>
            <person name="Tritt A."/>
            <person name="Yoshinaga Y."/>
            <person name="Zwiers L.-H."/>
            <person name="Turgeon B."/>
            <person name="Goodwin S."/>
            <person name="Spatafora J."/>
            <person name="Crous P."/>
            <person name="Grigoriev I."/>
        </authorList>
    </citation>
    <scope>NUCLEOTIDE SEQUENCE</scope>
    <source>
        <strain evidence="2">CBS 121410</strain>
    </source>
</reference>